<evidence type="ECO:0000313" key="2">
    <source>
        <dbReference type="Proteomes" id="UP000030752"/>
    </source>
</evidence>
<dbReference type="VEuPathDB" id="FungiDB:HMPREF1541_10953"/>
<feature type="non-terminal residue" evidence="1">
    <location>
        <position position="1"/>
    </location>
</feature>
<dbReference type="Gene3D" id="2.40.50.140">
    <property type="entry name" value="Nucleic acid-binding proteins"/>
    <property type="match status" value="1"/>
</dbReference>
<feature type="non-terminal residue" evidence="1">
    <location>
        <position position="164"/>
    </location>
</feature>
<dbReference type="RefSeq" id="XP_008713844.1">
    <property type="nucleotide sequence ID" value="XM_008715622.1"/>
</dbReference>
<dbReference type="GeneID" id="19978292"/>
<name>W2S7R3_CYPE1</name>
<dbReference type="EMBL" id="KB822716">
    <property type="protein sequence ID" value="ETN44088.1"/>
    <property type="molecule type" value="Genomic_DNA"/>
</dbReference>
<dbReference type="HOGENOM" id="CLU_1622892_0_0_1"/>
<dbReference type="AlphaFoldDB" id="W2S7R3"/>
<sequence length="164" mass="18560">VKMRKDMIPGLGDTADLVVIGARRDMNCGMLAWWTTFYLVCVDNKAESEDRQSLPSFTIVATVSRPAITTADIRYPTDTAKRIIHPLLMLLSLRAFGPSLQVILRLALSSCVRSWSRLWARVLTGYPIRGLRASGFHALSRCIWTARIPMRQPPSNMCKWLRRA</sequence>
<evidence type="ECO:0000313" key="1">
    <source>
        <dbReference type="EMBL" id="ETN44088.1"/>
    </source>
</evidence>
<dbReference type="InParanoid" id="W2S7R3"/>
<dbReference type="STRING" id="1220924.W2S7R3"/>
<keyword evidence="2" id="KW-1185">Reference proteome</keyword>
<organism evidence="1 2">
    <name type="scientific">Cyphellophora europaea (strain CBS 101466)</name>
    <name type="common">Phialophora europaea</name>
    <dbReference type="NCBI Taxonomy" id="1220924"/>
    <lineage>
        <taxon>Eukaryota</taxon>
        <taxon>Fungi</taxon>
        <taxon>Dikarya</taxon>
        <taxon>Ascomycota</taxon>
        <taxon>Pezizomycotina</taxon>
        <taxon>Eurotiomycetes</taxon>
        <taxon>Chaetothyriomycetidae</taxon>
        <taxon>Chaetothyriales</taxon>
        <taxon>Cyphellophoraceae</taxon>
        <taxon>Cyphellophora</taxon>
    </lineage>
</organism>
<dbReference type="InterPro" id="IPR012340">
    <property type="entry name" value="NA-bd_OB-fold"/>
</dbReference>
<dbReference type="OrthoDB" id="2160351at2759"/>
<protein>
    <submittedName>
        <fullName evidence="1">Uncharacterized protein</fullName>
    </submittedName>
</protein>
<dbReference type="Proteomes" id="UP000030752">
    <property type="component" value="Unassembled WGS sequence"/>
</dbReference>
<accession>W2S7R3</accession>
<reference evidence="1 2" key="1">
    <citation type="submission" date="2013-03" db="EMBL/GenBank/DDBJ databases">
        <title>The Genome Sequence of Phialophora europaea CBS 101466.</title>
        <authorList>
            <consortium name="The Broad Institute Genomics Platform"/>
            <person name="Cuomo C."/>
            <person name="de Hoog S."/>
            <person name="Gorbushina A."/>
            <person name="Walker B."/>
            <person name="Young S.K."/>
            <person name="Zeng Q."/>
            <person name="Gargeya S."/>
            <person name="Fitzgerald M."/>
            <person name="Haas B."/>
            <person name="Abouelleil A."/>
            <person name="Allen A.W."/>
            <person name="Alvarado L."/>
            <person name="Arachchi H.M."/>
            <person name="Berlin A.M."/>
            <person name="Chapman S.B."/>
            <person name="Gainer-Dewar J."/>
            <person name="Goldberg J."/>
            <person name="Griggs A."/>
            <person name="Gujja S."/>
            <person name="Hansen M."/>
            <person name="Howarth C."/>
            <person name="Imamovic A."/>
            <person name="Ireland A."/>
            <person name="Larimer J."/>
            <person name="McCowan C."/>
            <person name="Murphy C."/>
            <person name="Pearson M."/>
            <person name="Poon T.W."/>
            <person name="Priest M."/>
            <person name="Roberts A."/>
            <person name="Saif S."/>
            <person name="Shea T."/>
            <person name="Sisk P."/>
            <person name="Sykes S."/>
            <person name="Wortman J."/>
            <person name="Nusbaum C."/>
            <person name="Birren B."/>
        </authorList>
    </citation>
    <scope>NUCLEOTIDE SEQUENCE [LARGE SCALE GENOMIC DNA]</scope>
    <source>
        <strain evidence="1 2">CBS 101466</strain>
    </source>
</reference>
<proteinExistence type="predicted"/>
<gene>
    <name evidence="1" type="ORF">HMPREF1541_10953</name>
</gene>